<dbReference type="AlphaFoldDB" id="A0A506U3C9"/>
<protein>
    <submittedName>
        <fullName evidence="1">Uncharacterized protein</fullName>
    </submittedName>
</protein>
<evidence type="ECO:0000313" key="2">
    <source>
        <dbReference type="Proteomes" id="UP000320314"/>
    </source>
</evidence>
<name>A0A506U3C9_9HYPH</name>
<keyword evidence="2" id="KW-1185">Reference proteome</keyword>
<dbReference type="Proteomes" id="UP000320314">
    <property type="component" value="Unassembled WGS sequence"/>
</dbReference>
<dbReference type="EMBL" id="VHLH01000031">
    <property type="protein sequence ID" value="TPW26397.1"/>
    <property type="molecule type" value="Genomic_DNA"/>
</dbReference>
<dbReference type="RefSeq" id="WP_141167909.1">
    <property type="nucleotide sequence ID" value="NZ_VHLH01000031.1"/>
</dbReference>
<sequence length="136" mass="15030">MTNVNTEVEKHVLATHSQLTALARATAESSIENYHGDRREDERTKVASARDLLPLLREFAESLKSKEGGARMIRSVADDEVKAIQARSVKANAPNVNIFTNVQRVEVHATKDGPLVFIHEGGRVHLVECGNVDFID</sequence>
<reference evidence="1 2" key="1">
    <citation type="submission" date="2019-06" db="EMBL/GenBank/DDBJ databases">
        <authorList>
            <person name="Li M."/>
        </authorList>
    </citation>
    <scope>NUCLEOTIDE SEQUENCE [LARGE SCALE GENOMIC DNA]</scope>
    <source>
        <strain evidence="1 2">BGMRC6574</strain>
    </source>
</reference>
<comment type="caution">
    <text evidence="1">The sequence shown here is derived from an EMBL/GenBank/DDBJ whole genome shotgun (WGS) entry which is preliminary data.</text>
</comment>
<organism evidence="1 2">
    <name type="scientific">Pararhizobium mangrovi</name>
    <dbReference type="NCBI Taxonomy" id="2590452"/>
    <lineage>
        <taxon>Bacteria</taxon>
        <taxon>Pseudomonadati</taxon>
        <taxon>Pseudomonadota</taxon>
        <taxon>Alphaproteobacteria</taxon>
        <taxon>Hyphomicrobiales</taxon>
        <taxon>Rhizobiaceae</taxon>
        <taxon>Rhizobium/Agrobacterium group</taxon>
        <taxon>Pararhizobium</taxon>
    </lineage>
</organism>
<evidence type="ECO:0000313" key="1">
    <source>
        <dbReference type="EMBL" id="TPW26397.1"/>
    </source>
</evidence>
<gene>
    <name evidence="1" type="ORF">FJU11_15080</name>
</gene>
<proteinExistence type="predicted"/>
<accession>A0A506U3C9</accession>